<evidence type="ECO:0000256" key="1">
    <source>
        <dbReference type="SAM" id="Phobius"/>
    </source>
</evidence>
<comment type="caution">
    <text evidence="2">The sequence shown here is derived from an EMBL/GenBank/DDBJ whole genome shotgun (WGS) entry which is preliminary data.</text>
</comment>
<feature type="transmembrane region" description="Helical" evidence="1">
    <location>
        <begin position="20"/>
        <end position="45"/>
    </location>
</feature>
<keyword evidence="1" id="KW-0472">Membrane</keyword>
<organism evidence="2 3">
    <name type="scientific">Rhynchophorus ferrugineus</name>
    <name type="common">Red palm weevil</name>
    <name type="synonym">Curculio ferrugineus</name>
    <dbReference type="NCBI Taxonomy" id="354439"/>
    <lineage>
        <taxon>Eukaryota</taxon>
        <taxon>Metazoa</taxon>
        <taxon>Ecdysozoa</taxon>
        <taxon>Arthropoda</taxon>
        <taxon>Hexapoda</taxon>
        <taxon>Insecta</taxon>
        <taxon>Pterygota</taxon>
        <taxon>Neoptera</taxon>
        <taxon>Endopterygota</taxon>
        <taxon>Coleoptera</taxon>
        <taxon>Polyphaga</taxon>
        <taxon>Cucujiformia</taxon>
        <taxon>Curculionidae</taxon>
        <taxon>Dryophthorinae</taxon>
        <taxon>Rhynchophorus</taxon>
    </lineage>
</organism>
<reference evidence="2" key="1">
    <citation type="submission" date="2020-08" db="EMBL/GenBank/DDBJ databases">
        <title>Genome sequencing and assembly of the red palm weevil Rhynchophorus ferrugineus.</title>
        <authorList>
            <person name="Dias G.B."/>
            <person name="Bergman C.M."/>
            <person name="Manee M."/>
        </authorList>
    </citation>
    <scope>NUCLEOTIDE SEQUENCE</scope>
    <source>
        <strain evidence="2">AA-2017</strain>
        <tissue evidence="2">Whole larva</tissue>
    </source>
</reference>
<accession>A0A834IIW5</accession>
<dbReference type="EMBL" id="JAACXV010000391">
    <property type="protein sequence ID" value="KAF7278708.1"/>
    <property type="molecule type" value="Genomic_DNA"/>
</dbReference>
<evidence type="ECO:0000313" key="3">
    <source>
        <dbReference type="Proteomes" id="UP000625711"/>
    </source>
</evidence>
<keyword evidence="1" id="KW-1133">Transmembrane helix</keyword>
<keyword evidence="3" id="KW-1185">Reference proteome</keyword>
<dbReference type="AlphaFoldDB" id="A0A834IIW5"/>
<proteinExistence type="predicted"/>
<sequence length="72" mass="8303">MRMNRQNPKSKTAKKEKQLLILKFIIAGITLLGGALLALLINVFWKNKCPYMPTVRKYIYRAATRTTTMETT</sequence>
<protein>
    <submittedName>
        <fullName evidence="2">Uncharacterized protein</fullName>
    </submittedName>
</protein>
<name>A0A834IIW5_RHYFE</name>
<dbReference type="Proteomes" id="UP000625711">
    <property type="component" value="Unassembled WGS sequence"/>
</dbReference>
<evidence type="ECO:0000313" key="2">
    <source>
        <dbReference type="EMBL" id="KAF7278708.1"/>
    </source>
</evidence>
<gene>
    <name evidence="2" type="ORF">GWI33_008085</name>
</gene>
<keyword evidence="1" id="KW-0812">Transmembrane</keyword>